<evidence type="ECO:0000313" key="4">
    <source>
        <dbReference type="Proteomes" id="UP000309215"/>
    </source>
</evidence>
<feature type="compositionally biased region" description="Basic and acidic residues" evidence="1">
    <location>
        <begin position="121"/>
        <end position="133"/>
    </location>
</feature>
<feature type="compositionally biased region" description="Gly residues" evidence="1">
    <location>
        <begin position="136"/>
        <end position="149"/>
    </location>
</feature>
<keyword evidence="4" id="KW-1185">Reference proteome</keyword>
<comment type="caution">
    <text evidence="3">The sequence shown here is derived from an EMBL/GenBank/DDBJ whole genome shotgun (WGS) entry which is preliminary data.</text>
</comment>
<dbReference type="EMBL" id="SSMQ01000027">
    <property type="protein sequence ID" value="TKD03761.1"/>
    <property type="molecule type" value="Genomic_DNA"/>
</dbReference>
<proteinExistence type="predicted"/>
<organism evidence="3 4">
    <name type="scientific">Polyangium fumosum</name>
    <dbReference type="NCBI Taxonomy" id="889272"/>
    <lineage>
        <taxon>Bacteria</taxon>
        <taxon>Pseudomonadati</taxon>
        <taxon>Myxococcota</taxon>
        <taxon>Polyangia</taxon>
        <taxon>Polyangiales</taxon>
        <taxon>Polyangiaceae</taxon>
        <taxon>Polyangium</taxon>
    </lineage>
</organism>
<reference evidence="3 4" key="1">
    <citation type="submission" date="2019-04" db="EMBL/GenBank/DDBJ databases">
        <authorList>
            <person name="Li Y."/>
            <person name="Wang J."/>
        </authorList>
    </citation>
    <scope>NUCLEOTIDE SEQUENCE [LARGE SCALE GENOMIC DNA]</scope>
    <source>
        <strain evidence="3 4">DSM 14668</strain>
    </source>
</reference>
<protein>
    <submittedName>
        <fullName evidence="3">Uncharacterized protein</fullName>
    </submittedName>
</protein>
<feature type="region of interest" description="Disordered" evidence="1">
    <location>
        <begin position="102"/>
        <end position="204"/>
    </location>
</feature>
<feature type="compositionally biased region" description="Basic and acidic residues" evidence="1">
    <location>
        <begin position="166"/>
        <end position="186"/>
    </location>
</feature>
<keyword evidence="2" id="KW-0732">Signal</keyword>
<feature type="compositionally biased region" description="Pro residues" evidence="1">
    <location>
        <begin position="104"/>
        <end position="119"/>
    </location>
</feature>
<gene>
    <name evidence="3" type="ORF">E8A74_24525</name>
</gene>
<sequence>MQVLRRGLGALLVLGLVVPSSPVLARECERKTPIRYIGICAHPHGPAHDEWTYDFSGNPVLGPAARQLVTCHDVLPLFVFDPRADLKNRAWIPIQFHDKAWTCEPPPPPKQKPAPPPAPAKKQDPPPKEKADGDEGGGGKGGGGGGGGGDDSDSIEKRVEKHRIRRESPPDRESTPQDPRSKDMVLPKEGVLSKEGVLPPRDEVHPPKCVDESCTLVDRGGALPEHAFRSGAPVMSVGSCRQTEGGCKGDGTGKGKALTPLERMVRELAIASAMLNGEFNHDLARKDGKRFGIIGGDDEDGVDNAIVQAAAAITQVASAVLVGQAEKFAKKLEEACAKKAPLILQGAEEISAETAELLAKKYGVDIAAALEQNGAIGAYDVMKKFTDGLGGAYQAHHLLEKAMGGELRLTAKQLDKIPSVILTEAQHKEITKLLNAKRPARKTREALWQMYEEVYEPFPHWLKAIKPYFGR</sequence>
<feature type="signal peptide" evidence="2">
    <location>
        <begin position="1"/>
        <end position="25"/>
    </location>
</feature>
<dbReference type="OrthoDB" id="5528474at2"/>
<dbReference type="Proteomes" id="UP000309215">
    <property type="component" value="Unassembled WGS sequence"/>
</dbReference>
<evidence type="ECO:0000256" key="2">
    <source>
        <dbReference type="SAM" id="SignalP"/>
    </source>
</evidence>
<accession>A0A4U1J8N4</accession>
<dbReference type="RefSeq" id="WP_136931495.1">
    <property type="nucleotide sequence ID" value="NZ_SSMQ01000027.1"/>
</dbReference>
<name>A0A4U1J8N4_9BACT</name>
<evidence type="ECO:0000256" key="1">
    <source>
        <dbReference type="SAM" id="MobiDB-lite"/>
    </source>
</evidence>
<dbReference type="AlphaFoldDB" id="A0A4U1J8N4"/>
<evidence type="ECO:0000313" key="3">
    <source>
        <dbReference type="EMBL" id="TKD03761.1"/>
    </source>
</evidence>
<feature type="chain" id="PRO_5020329079" evidence="2">
    <location>
        <begin position="26"/>
        <end position="471"/>
    </location>
</feature>